<protein>
    <submittedName>
        <fullName evidence="2">Uncharacterized protein</fullName>
    </submittedName>
</protein>
<gene>
    <name evidence="2" type="ORF">O3P69_012212</name>
</gene>
<dbReference type="Proteomes" id="UP001487740">
    <property type="component" value="Unassembled WGS sequence"/>
</dbReference>
<evidence type="ECO:0000256" key="1">
    <source>
        <dbReference type="SAM" id="MobiDB-lite"/>
    </source>
</evidence>
<feature type="region of interest" description="Disordered" evidence="1">
    <location>
        <begin position="147"/>
        <end position="170"/>
    </location>
</feature>
<reference evidence="2 3" key="1">
    <citation type="submission" date="2023-03" db="EMBL/GenBank/DDBJ databases">
        <title>High-quality genome of Scylla paramamosain provides insights in environmental adaptation.</title>
        <authorList>
            <person name="Zhang L."/>
        </authorList>
    </citation>
    <scope>NUCLEOTIDE SEQUENCE [LARGE SCALE GENOMIC DNA]</scope>
    <source>
        <strain evidence="2">LZ_2023a</strain>
        <tissue evidence="2">Muscle</tissue>
    </source>
</reference>
<dbReference type="PANTHER" id="PTHR46409">
    <property type="entry name" value="HTH PSQ-TYPE DOMAIN-CONTAINING PROTEIN"/>
    <property type="match status" value="1"/>
</dbReference>
<evidence type="ECO:0000313" key="2">
    <source>
        <dbReference type="EMBL" id="KAK8385241.1"/>
    </source>
</evidence>
<proteinExistence type="predicted"/>
<comment type="caution">
    <text evidence="2">The sequence shown here is derived from an EMBL/GenBank/DDBJ whole genome shotgun (WGS) entry which is preliminary data.</text>
</comment>
<evidence type="ECO:0000313" key="3">
    <source>
        <dbReference type="Proteomes" id="UP001487740"/>
    </source>
</evidence>
<dbReference type="EMBL" id="JARAKH010000033">
    <property type="protein sequence ID" value="KAK8385241.1"/>
    <property type="molecule type" value="Genomic_DNA"/>
</dbReference>
<dbReference type="PANTHER" id="PTHR46409:SF1">
    <property type="entry name" value="HTH PSQ-TYPE DOMAIN-CONTAINING PROTEIN"/>
    <property type="match status" value="1"/>
</dbReference>
<name>A0AAW0TD31_SCYPA</name>
<feature type="compositionally biased region" description="Basic and acidic residues" evidence="1">
    <location>
        <begin position="156"/>
        <end position="170"/>
    </location>
</feature>
<sequence>MSPKTRRDKSSRSSRGCKDLSTDQHYAYRVTKAVRCGEMDKDLAALTVGKTGHSRWLTTANLFCDWWCRKHGLQGKFLAGLRKIMSFIAHVYFPCWFHVKINHSWVDDPRNVLFELSCLRTQPNEVQLTHVNRPVLCMVRSLRGDPDDNALQRGGGGEEVRCPQDHLHQG</sequence>
<dbReference type="AlphaFoldDB" id="A0AAW0TD31"/>
<organism evidence="2 3">
    <name type="scientific">Scylla paramamosain</name>
    <name type="common">Mud crab</name>
    <dbReference type="NCBI Taxonomy" id="85552"/>
    <lineage>
        <taxon>Eukaryota</taxon>
        <taxon>Metazoa</taxon>
        <taxon>Ecdysozoa</taxon>
        <taxon>Arthropoda</taxon>
        <taxon>Crustacea</taxon>
        <taxon>Multicrustacea</taxon>
        <taxon>Malacostraca</taxon>
        <taxon>Eumalacostraca</taxon>
        <taxon>Eucarida</taxon>
        <taxon>Decapoda</taxon>
        <taxon>Pleocyemata</taxon>
        <taxon>Brachyura</taxon>
        <taxon>Eubrachyura</taxon>
        <taxon>Portunoidea</taxon>
        <taxon>Portunidae</taxon>
        <taxon>Portuninae</taxon>
        <taxon>Scylla</taxon>
    </lineage>
</organism>
<accession>A0AAW0TD31</accession>
<keyword evidence="3" id="KW-1185">Reference proteome</keyword>